<dbReference type="HOGENOM" id="CLU_1334709_0_0_1"/>
<proteinExistence type="predicted"/>
<evidence type="ECO:0000313" key="1">
    <source>
        <dbReference type="EMBL" id="KIP02295.1"/>
    </source>
</evidence>
<keyword evidence="2" id="KW-1185">Reference proteome</keyword>
<organism evidence="1 2">
    <name type="scientific">Phlebiopsis gigantea (strain 11061_1 CR5-6)</name>
    <name type="common">White-rot fungus</name>
    <name type="synonym">Peniophora gigantea</name>
    <dbReference type="NCBI Taxonomy" id="745531"/>
    <lineage>
        <taxon>Eukaryota</taxon>
        <taxon>Fungi</taxon>
        <taxon>Dikarya</taxon>
        <taxon>Basidiomycota</taxon>
        <taxon>Agaricomycotina</taxon>
        <taxon>Agaricomycetes</taxon>
        <taxon>Polyporales</taxon>
        <taxon>Phanerochaetaceae</taxon>
        <taxon>Phlebiopsis</taxon>
    </lineage>
</organism>
<dbReference type="EMBL" id="KN840685">
    <property type="protein sequence ID" value="KIP02295.1"/>
    <property type="molecule type" value="Genomic_DNA"/>
</dbReference>
<dbReference type="OrthoDB" id="3159295at2759"/>
<feature type="non-terminal residue" evidence="1">
    <location>
        <position position="206"/>
    </location>
</feature>
<sequence length="206" mass="23351">MLVRPERLRSRRKRGSPALPVEIVDYIVAHMLLDKPVFSCIKSFSLASHQFRLVAFRQFFSLLWCFTKSQWLNYCRIPGVCTWARSLECTSTCVYARPADLTRFSNLRRIAVDFDAEGLGTHHDSSKLILSCLPPQLTQLELLHLPSVTTQLLSLIAVHCPGLKTLVLRCSDRLLPDCCWNCYDEAGSCTVHSPIPDHYCDAARLA</sequence>
<gene>
    <name evidence="1" type="ORF">PHLGIDRAFT_122577</name>
</gene>
<accession>A0A0C3S3A7</accession>
<reference evidence="1 2" key="1">
    <citation type="journal article" date="2014" name="PLoS Genet.">
        <title>Analysis of the Phlebiopsis gigantea genome, transcriptome and secretome provides insight into its pioneer colonization strategies of wood.</title>
        <authorList>
            <person name="Hori C."/>
            <person name="Ishida T."/>
            <person name="Igarashi K."/>
            <person name="Samejima M."/>
            <person name="Suzuki H."/>
            <person name="Master E."/>
            <person name="Ferreira P."/>
            <person name="Ruiz-Duenas F.J."/>
            <person name="Held B."/>
            <person name="Canessa P."/>
            <person name="Larrondo L.F."/>
            <person name="Schmoll M."/>
            <person name="Druzhinina I.S."/>
            <person name="Kubicek C.P."/>
            <person name="Gaskell J.A."/>
            <person name="Kersten P."/>
            <person name="St John F."/>
            <person name="Glasner J."/>
            <person name="Sabat G."/>
            <person name="Splinter BonDurant S."/>
            <person name="Syed K."/>
            <person name="Yadav J."/>
            <person name="Mgbeahuruike A.C."/>
            <person name="Kovalchuk A."/>
            <person name="Asiegbu F.O."/>
            <person name="Lackner G."/>
            <person name="Hoffmeister D."/>
            <person name="Rencoret J."/>
            <person name="Gutierrez A."/>
            <person name="Sun H."/>
            <person name="Lindquist E."/>
            <person name="Barry K."/>
            <person name="Riley R."/>
            <person name="Grigoriev I.V."/>
            <person name="Henrissat B."/>
            <person name="Kues U."/>
            <person name="Berka R.M."/>
            <person name="Martinez A.T."/>
            <person name="Covert S.F."/>
            <person name="Blanchette R.A."/>
            <person name="Cullen D."/>
        </authorList>
    </citation>
    <scope>NUCLEOTIDE SEQUENCE [LARGE SCALE GENOMIC DNA]</scope>
    <source>
        <strain evidence="1 2">11061_1 CR5-6</strain>
    </source>
</reference>
<protein>
    <recommendedName>
        <fullName evidence="3">F-box domain-containing protein</fullName>
    </recommendedName>
</protein>
<evidence type="ECO:0000313" key="2">
    <source>
        <dbReference type="Proteomes" id="UP000053257"/>
    </source>
</evidence>
<dbReference type="Proteomes" id="UP000053257">
    <property type="component" value="Unassembled WGS sequence"/>
</dbReference>
<dbReference type="AlphaFoldDB" id="A0A0C3S3A7"/>
<name>A0A0C3S3A7_PHLG1</name>
<evidence type="ECO:0008006" key="3">
    <source>
        <dbReference type="Google" id="ProtNLM"/>
    </source>
</evidence>